<accession>A0A4C1WPD6</accession>
<keyword evidence="2" id="KW-1185">Reference proteome</keyword>
<dbReference type="EMBL" id="BGZK01000622">
    <property type="protein sequence ID" value="GBP53356.1"/>
    <property type="molecule type" value="Genomic_DNA"/>
</dbReference>
<comment type="caution">
    <text evidence="1">The sequence shown here is derived from an EMBL/GenBank/DDBJ whole genome shotgun (WGS) entry which is preliminary data.</text>
</comment>
<dbReference type="Proteomes" id="UP000299102">
    <property type="component" value="Unassembled WGS sequence"/>
</dbReference>
<gene>
    <name evidence="1" type="ORF">EVAR_41193_1</name>
</gene>
<reference evidence="1 2" key="1">
    <citation type="journal article" date="2019" name="Commun. Biol.">
        <title>The bagworm genome reveals a unique fibroin gene that provides high tensile strength.</title>
        <authorList>
            <person name="Kono N."/>
            <person name="Nakamura H."/>
            <person name="Ohtoshi R."/>
            <person name="Tomita M."/>
            <person name="Numata K."/>
            <person name="Arakawa K."/>
        </authorList>
    </citation>
    <scope>NUCLEOTIDE SEQUENCE [LARGE SCALE GENOMIC DNA]</scope>
</reference>
<dbReference type="AlphaFoldDB" id="A0A4C1WPD6"/>
<proteinExistence type="predicted"/>
<protein>
    <submittedName>
        <fullName evidence="1">Uncharacterized protein</fullName>
    </submittedName>
</protein>
<name>A0A4C1WPD6_EUMVA</name>
<sequence length="138" mass="15900">MPNGPLKASFILDLKPIGQALPSNVYDVDPPLADWREKNHAFFFNRSSRKTVSSHHSHTLCDYKQATARPRRVVPVRSPKTTSEHAPGVAVKKFDIDYRLMEKLPSSMTHREFRFKCLKVATSENNSQLYAFAFERYM</sequence>
<evidence type="ECO:0000313" key="2">
    <source>
        <dbReference type="Proteomes" id="UP000299102"/>
    </source>
</evidence>
<organism evidence="1 2">
    <name type="scientific">Eumeta variegata</name>
    <name type="common">Bagworm moth</name>
    <name type="synonym">Eumeta japonica</name>
    <dbReference type="NCBI Taxonomy" id="151549"/>
    <lineage>
        <taxon>Eukaryota</taxon>
        <taxon>Metazoa</taxon>
        <taxon>Ecdysozoa</taxon>
        <taxon>Arthropoda</taxon>
        <taxon>Hexapoda</taxon>
        <taxon>Insecta</taxon>
        <taxon>Pterygota</taxon>
        <taxon>Neoptera</taxon>
        <taxon>Endopterygota</taxon>
        <taxon>Lepidoptera</taxon>
        <taxon>Glossata</taxon>
        <taxon>Ditrysia</taxon>
        <taxon>Tineoidea</taxon>
        <taxon>Psychidae</taxon>
        <taxon>Oiketicinae</taxon>
        <taxon>Eumeta</taxon>
    </lineage>
</organism>
<evidence type="ECO:0000313" key="1">
    <source>
        <dbReference type="EMBL" id="GBP53356.1"/>
    </source>
</evidence>